<sequence>MPGEKLRSTCVDLPQARDVGMDGLGHGVPLPVRVSPRCRNPDVDRSRLNLVAGESPFSSLSRSVATRSANSIGVSVAGESGRQSRACVLSWTAGSAAVAGYRR</sequence>
<dbReference type="AlphaFoldDB" id="B6T5H8"/>
<name>B6T5H8_MAIZE</name>
<protein>
    <submittedName>
        <fullName evidence="1">Uncharacterized protein</fullName>
    </submittedName>
</protein>
<proteinExistence type="evidence at transcript level"/>
<dbReference type="EMBL" id="EU960243">
    <property type="protein sequence ID" value="ACG32361.1"/>
    <property type="molecule type" value="mRNA"/>
</dbReference>
<reference evidence="1" key="1">
    <citation type="journal article" date="2009" name="Plant Mol. Biol.">
        <title>Insights into corn genes derived from large-scale cDNA sequencing.</title>
        <authorList>
            <person name="Alexandrov N.N."/>
            <person name="Brover V.V."/>
            <person name="Freidin S."/>
            <person name="Troukhan M.E."/>
            <person name="Tatarinova T.V."/>
            <person name="Zhang H."/>
            <person name="Swaller T.J."/>
            <person name="Lu Y.P."/>
            <person name="Bouck J."/>
            <person name="Flavell R.B."/>
            <person name="Feldmann K.A."/>
        </authorList>
    </citation>
    <scope>NUCLEOTIDE SEQUENCE</scope>
</reference>
<accession>B6T5H8</accession>
<evidence type="ECO:0000313" key="1">
    <source>
        <dbReference type="EMBL" id="ACG32361.1"/>
    </source>
</evidence>
<dbReference type="HOGENOM" id="CLU_2267700_0_0_1"/>
<organism evidence="1">
    <name type="scientific">Zea mays</name>
    <name type="common">Maize</name>
    <dbReference type="NCBI Taxonomy" id="4577"/>
    <lineage>
        <taxon>Eukaryota</taxon>
        <taxon>Viridiplantae</taxon>
        <taxon>Streptophyta</taxon>
        <taxon>Embryophyta</taxon>
        <taxon>Tracheophyta</taxon>
        <taxon>Spermatophyta</taxon>
        <taxon>Magnoliopsida</taxon>
        <taxon>Liliopsida</taxon>
        <taxon>Poales</taxon>
        <taxon>Poaceae</taxon>
        <taxon>PACMAD clade</taxon>
        <taxon>Panicoideae</taxon>
        <taxon>Andropogonodae</taxon>
        <taxon>Andropogoneae</taxon>
        <taxon>Tripsacinae</taxon>
        <taxon>Zea</taxon>
    </lineage>
</organism>